<dbReference type="InterPro" id="IPR005321">
    <property type="entry name" value="Peptidase_S58_DmpA"/>
</dbReference>
<reference evidence="3" key="1">
    <citation type="journal article" date="2020" name="Stud. Mycol.">
        <title>101 Dothideomycetes genomes: a test case for predicting lifestyles and emergence of pathogens.</title>
        <authorList>
            <person name="Haridas S."/>
            <person name="Albert R."/>
            <person name="Binder M."/>
            <person name="Bloem J."/>
            <person name="Labutti K."/>
            <person name="Salamov A."/>
            <person name="Andreopoulos B."/>
            <person name="Baker S."/>
            <person name="Barry K."/>
            <person name="Bills G."/>
            <person name="Bluhm B."/>
            <person name="Cannon C."/>
            <person name="Castanera R."/>
            <person name="Culley D."/>
            <person name="Daum C."/>
            <person name="Ezra D."/>
            <person name="Gonzalez J."/>
            <person name="Henrissat B."/>
            <person name="Kuo A."/>
            <person name="Liang C."/>
            <person name="Lipzen A."/>
            <person name="Lutzoni F."/>
            <person name="Magnuson J."/>
            <person name="Mondo S."/>
            <person name="Nolan M."/>
            <person name="Ohm R."/>
            <person name="Pangilinan J."/>
            <person name="Park H.-J."/>
            <person name="Ramirez L."/>
            <person name="Alfaro M."/>
            <person name="Sun H."/>
            <person name="Tritt A."/>
            <person name="Yoshinaga Y."/>
            <person name="Zwiers L.-H."/>
            <person name="Turgeon B."/>
            <person name="Goodwin S."/>
            <person name="Spatafora J."/>
            <person name="Crous P."/>
            <person name="Grigoriev I."/>
        </authorList>
    </citation>
    <scope>NUCLEOTIDE SEQUENCE</scope>
    <source>
        <strain evidence="3">CBS 116435</strain>
    </source>
</reference>
<accession>A0A9P4UMU3</accession>
<dbReference type="OrthoDB" id="2107894at2759"/>
<dbReference type="GO" id="GO:0004177">
    <property type="term" value="F:aminopeptidase activity"/>
    <property type="evidence" value="ECO:0007669"/>
    <property type="project" value="TreeGrafter"/>
</dbReference>
<dbReference type="InterPro" id="IPR016117">
    <property type="entry name" value="ArgJ-like_dom_sf"/>
</dbReference>
<dbReference type="AlphaFoldDB" id="A0A9P4UMU3"/>
<dbReference type="PANTHER" id="PTHR36512:SF3">
    <property type="entry name" value="BLR5678 PROTEIN"/>
    <property type="match status" value="1"/>
</dbReference>
<comment type="caution">
    <text evidence="3">The sequence shown here is derived from an EMBL/GenBank/DDBJ whole genome shotgun (WGS) entry which is preliminary data.</text>
</comment>
<organism evidence="3 4">
    <name type="scientific">Polychaeton citri CBS 116435</name>
    <dbReference type="NCBI Taxonomy" id="1314669"/>
    <lineage>
        <taxon>Eukaryota</taxon>
        <taxon>Fungi</taxon>
        <taxon>Dikarya</taxon>
        <taxon>Ascomycota</taxon>
        <taxon>Pezizomycotina</taxon>
        <taxon>Dothideomycetes</taxon>
        <taxon>Dothideomycetidae</taxon>
        <taxon>Capnodiales</taxon>
        <taxon>Capnodiaceae</taxon>
        <taxon>Polychaeton</taxon>
    </lineage>
</organism>
<evidence type="ECO:0000256" key="1">
    <source>
        <dbReference type="ARBA" id="ARBA00007068"/>
    </source>
</evidence>
<dbReference type="Pfam" id="PF03576">
    <property type="entry name" value="Peptidase_S58"/>
    <property type="match status" value="1"/>
</dbReference>
<dbReference type="Gene3D" id="3.60.70.12">
    <property type="entry name" value="L-amino peptidase D-ALA esterase/amidase"/>
    <property type="match status" value="1"/>
</dbReference>
<name>A0A9P4UMU3_9PEZI</name>
<evidence type="ECO:0000256" key="2">
    <source>
        <dbReference type="SAM" id="MobiDB-lite"/>
    </source>
</evidence>
<dbReference type="SUPFAM" id="SSF56266">
    <property type="entry name" value="DmpA/ArgJ-like"/>
    <property type="match status" value="1"/>
</dbReference>
<proteinExistence type="inferred from homology"/>
<evidence type="ECO:0000313" key="3">
    <source>
        <dbReference type="EMBL" id="KAF2719143.1"/>
    </source>
</evidence>
<comment type="similarity">
    <text evidence="1">Belongs to the peptidase S58 family.</text>
</comment>
<dbReference type="EMBL" id="MU003815">
    <property type="protein sequence ID" value="KAF2719143.1"/>
    <property type="molecule type" value="Genomic_DNA"/>
</dbReference>
<protein>
    <submittedName>
        <fullName evidence="3">DmpA/ArgJ-like protein</fullName>
    </submittedName>
</protein>
<keyword evidence="4" id="KW-1185">Reference proteome</keyword>
<evidence type="ECO:0000313" key="4">
    <source>
        <dbReference type="Proteomes" id="UP000799441"/>
    </source>
</evidence>
<gene>
    <name evidence="3" type="ORF">K431DRAFT_287022</name>
</gene>
<dbReference type="Proteomes" id="UP000799441">
    <property type="component" value="Unassembled WGS sequence"/>
</dbReference>
<feature type="region of interest" description="Disordered" evidence="2">
    <location>
        <begin position="177"/>
        <end position="196"/>
    </location>
</feature>
<sequence length="409" mass="43919">MASSGQQQSLRIRDLGYTPGELPAGPTNSILDVPGVHVSQHTVPTSDDLPEGSTAKKGCTIISARSPKDWYKPCHASTFTFNGNGELTGSQNIADWGFINTPIIFTNSFSVGSCMDAMWDWMMEQKKALGWDELTAARNYGSPVVGETCDWWINSEVEKTRLDRPAILETFSQLKSKEEGGSVQEGQAGGGASMTCHHFTGGTGTASRVIQGSEGKTYTLGALVQSNYGVRLDLHIGGVPVGKILAKEAEARGDTGAKRFQIADEQQKVKDGSILILIMTDAPLATHNLNRLARHATVGLTSVGGHGVGRNFSGDIFLAVSTADIGTQALEHATLGRQRFNPTETNAIESVKNESIDTYFYACAEAVEEAILNSMVASREGTVGMNGDKVEGFDVKRVQQILDQYLVKV</sequence>
<dbReference type="PANTHER" id="PTHR36512">
    <property type="entry name" value="D-AMINOPEPTIDASE"/>
    <property type="match status" value="1"/>
</dbReference>